<evidence type="ECO:0000256" key="3">
    <source>
        <dbReference type="ARBA" id="ARBA00012438"/>
    </source>
</evidence>
<dbReference type="InterPro" id="IPR036097">
    <property type="entry name" value="HisK_dim/P_sf"/>
</dbReference>
<dbReference type="SMART" id="SM00387">
    <property type="entry name" value="HATPase_c"/>
    <property type="match status" value="1"/>
</dbReference>
<dbReference type="PROSITE" id="PS50109">
    <property type="entry name" value="HIS_KIN"/>
    <property type="match status" value="1"/>
</dbReference>
<evidence type="ECO:0000256" key="12">
    <source>
        <dbReference type="PROSITE-ProRule" id="PRU00169"/>
    </source>
</evidence>
<dbReference type="InterPro" id="IPR013655">
    <property type="entry name" value="PAS_fold_3"/>
</dbReference>
<evidence type="ECO:0000256" key="5">
    <source>
        <dbReference type="ARBA" id="ARBA00022553"/>
    </source>
</evidence>
<keyword evidence="19" id="KW-1185">Reference proteome</keyword>
<evidence type="ECO:0000256" key="6">
    <source>
        <dbReference type="ARBA" id="ARBA00022692"/>
    </source>
</evidence>
<dbReference type="PRINTS" id="PR00344">
    <property type="entry name" value="BCTRLSENSOR"/>
</dbReference>
<dbReference type="InterPro" id="IPR008207">
    <property type="entry name" value="Sig_transdc_His_kin_Hpt_dom"/>
</dbReference>
<dbReference type="InterPro" id="IPR036641">
    <property type="entry name" value="HPT_dom_sf"/>
</dbReference>
<keyword evidence="5 12" id="KW-0597">Phosphoprotein</keyword>
<dbReference type="InterPro" id="IPR003594">
    <property type="entry name" value="HATPase_dom"/>
</dbReference>
<evidence type="ECO:0000256" key="1">
    <source>
        <dbReference type="ARBA" id="ARBA00000085"/>
    </source>
</evidence>
<keyword evidence="8" id="KW-0067">ATP-binding</keyword>
<evidence type="ECO:0000259" key="16">
    <source>
        <dbReference type="PROSITE" id="PS50112"/>
    </source>
</evidence>
<dbReference type="InterPro" id="IPR000014">
    <property type="entry name" value="PAS"/>
</dbReference>
<dbReference type="PROSITE" id="PS50113">
    <property type="entry name" value="PAC"/>
    <property type="match status" value="1"/>
</dbReference>
<keyword evidence="13" id="KW-0175">Coiled coil</keyword>
<evidence type="ECO:0000256" key="4">
    <source>
        <dbReference type="ARBA" id="ARBA00022475"/>
    </source>
</evidence>
<dbReference type="Gene3D" id="3.30.565.10">
    <property type="entry name" value="Histidine kinase-like ATPase, C-terminal domain"/>
    <property type="match status" value="1"/>
</dbReference>
<dbReference type="NCBIfam" id="TIGR00229">
    <property type="entry name" value="sensory_box"/>
    <property type="match status" value="1"/>
</dbReference>
<dbReference type="Pfam" id="PF02518">
    <property type="entry name" value="HATPase_c"/>
    <property type="match status" value="1"/>
</dbReference>
<dbReference type="InterPro" id="IPR011006">
    <property type="entry name" value="CheY-like_superfamily"/>
</dbReference>
<dbReference type="Pfam" id="PF00072">
    <property type="entry name" value="Response_reg"/>
    <property type="match status" value="2"/>
</dbReference>
<dbReference type="CDD" id="cd16922">
    <property type="entry name" value="HATPase_EvgS-ArcB-TorS-like"/>
    <property type="match status" value="1"/>
</dbReference>
<dbReference type="SUPFAM" id="SSF47384">
    <property type="entry name" value="Homodimeric domain of signal transducing histidine kinase"/>
    <property type="match status" value="1"/>
</dbReference>
<feature type="domain" description="Response regulatory" evidence="15">
    <location>
        <begin position="555"/>
        <end position="677"/>
    </location>
</feature>
<dbReference type="CDD" id="cd00082">
    <property type="entry name" value="HisKA"/>
    <property type="match status" value="1"/>
</dbReference>
<organism evidence="18 19">
    <name type="scientific">Paludisphaera mucosa</name>
    <dbReference type="NCBI Taxonomy" id="3030827"/>
    <lineage>
        <taxon>Bacteria</taxon>
        <taxon>Pseudomonadati</taxon>
        <taxon>Planctomycetota</taxon>
        <taxon>Planctomycetia</taxon>
        <taxon>Isosphaerales</taxon>
        <taxon>Isosphaeraceae</taxon>
        <taxon>Paludisphaera</taxon>
    </lineage>
</organism>
<evidence type="ECO:0000256" key="8">
    <source>
        <dbReference type="ARBA" id="ARBA00022840"/>
    </source>
</evidence>
<evidence type="ECO:0000256" key="7">
    <source>
        <dbReference type="ARBA" id="ARBA00022741"/>
    </source>
</evidence>
<feature type="coiled-coil region" evidence="13">
    <location>
        <begin position="131"/>
        <end position="165"/>
    </location>
</feature>
<evidence type="ECO:0000256" key="2">
    <source>
        <dbReference type="ARBA" id="ARBA00004651"/>
    </source>
</evidence>
<dbReference type="SUPFAM" id="SSF52172">
    <property type="entry name" value="CheY-like"/>
    <property type="match status" value="2"/>
</dbReference>
<dbReference type="EMBL" id="JARRAG010000001">
    <property type="protein sequence ID" value="MDG3002476.1"/>
    <property type="molecule type" value="Genomic_DNA"/>
</dbReference>
<dbReference type="InterPro" id="IPR036890">
    <property type="entry name" value="HATPase_C_sf"/>
</dbReference>
<evidence type="ECO:0000259" key="17">
    <source>
        <dbReference type="PROSITE" id="PS50113"/>
    </source>
</evidence>
<comment type="caution">
    <text evidence="18">The sequence shown here is derived from an EMBL/GenBank/DDBJ whole genome shotgun (WGS) entry which is preliminary data.</text>
</comment>
<dbReference type="Pfam" id="PF00512">
    <property type="entry name" value="HisKA"/>
    <property type="match status" value="1"/>
</dbReference>
<dbReference type="SUPFAM" id="SSF55785">
    <property type="entry name" value="PYP-like sensor domain (PAS domain)"/>
    <property type="match status" value="1"/>
</dbReference>
<keyword evidence="10" id="KW-0902">Two-component regulatory system</keyword>
<keyword evidence="7" id="KW-0547">Nucleotide-binding</keyword>
<dbReference type="PROSITE" id="PS50112">
    <property type="entry name" value="PAS"/>
    <property type="match status" value="1"/>
</dbReference>
<name>A0ABT6F4H7_9BACT</name>
<dbReference type="PANTHER" id="PTHR45339:SF1">
    <property type="entry name" value="HYBRID SIGNAL TRANSDUCTION HISTIDINE KINASE J"/>
    <property type="match status" value="1"/>
</dbReference>
<dbReference type="CDD" id="cd00130">
    <property type="entry name" value="PAS"/>
    <property type="match status" value="1"/>
</dbReference>
<dbReference type="Pfam" id="PF01627">
    <property type="entry name" value="Hpt"/>
    <property type="match status" value="1"/>
</dbReference>
<dbReference type="RefSeq" id="WP_277858840.1">
    <property type="nucleotide sequence ID" value="NZ_JARRAG010000001.1"/>
</dbReference>
<comment type="subcellular location">
    <subcellularLocation>
        <location evidence="2">Cell membrane</location>
        <topology evidence="2">Multi-pass membrane protein</topology>
    </subcellularLocation>
</comment>
<gene>
    <name evidence="18" type="ORF">PZE19_01640</name>
</gene>
<feature type="modified residue" description="4-aspartylphosphate" evidence="12">
    <location>
        <position position="462"/>
    </location>
</feature>
<dbReference type="Gene3D" id="1.20.120.160">
    <property type="entry name" value="HPT domain"/>
    <property type="match status" value="1"/>
</dbReference>
<evidence type="ECO:0000313" key="19">
    <source>
        <dbReference type="Proteomes" id="UP001216907"/>
    </source>
</evidence>
<dbReference type="SMART" id="SM00086">
    <property type="entry name" value="PAC"/>
    <property type="match status" value="1"/>
</dbReference>
<keyword evidence="11" id="KW-0472">Membrane</keyword>
<comment type="catalytic activity">
    <reaction evidence="1">
        <text>ATP + protein L-histidine = ADP + protein N-phospho-L-histidine.</text>
        <dbReference type="EC" id="2.7.13.3"/>
    </reaction>
</comment>
<dbReference type="InterPro" id="IPR004358">
    <property type="entry name" value="Sig_transdc_His_kin-like_C"/>
</dbReference>
<dbReference type="InterPro" id="IPR035965">
    <property type="entry name" value="PAS-like_dom_sf"/>
</dbReference>
<dbReference type="PANTHER" id="PTHR45339">
    <property type="entry name" value="HYBRID SIGNAL TRANSDUCTION HISTIDINE KINASE J"/>
    <property type="match status" value="1"/>
</dbReference>
<dbReference type="InterPro" id="IPR005467">
    <property type="entry name" value="His_kinase_dom"/>
</dbReference>
<dbReference type="Pfam" id="PF08447">
    <property type="entry name" value="PAS_3"/>
    <property type="match status" value="1"/>
</dbReference>
<evidence type="ECO:0000313" key="18">
    <source>
        <dbReference type="EMBL" id="MDG3002476.1"/>
    </source>
</evidence>
<accession>A0ABT6F4H7</accession>
<keyword evidence="6" id="KW-0812">Transmembrane</keyword>
<keyword evidence="9" id="KW-1133">Transmembrane helix</keyword>
<dbReference type="PROSITE" id="PS50110">
    <property type="entry name" value="RESPONSE_REGULATORY"/>
    <property type="match status" value="2"/>
</dbReference>
<dbReference type="Proteomes" id="UP001216907">
    <property type="component" value="Unassembled WGS sequence"/>
</dbReference>
<dbReference type="InterPro" id="IPR001789">
    <property type="entry name" value="Sig_transdc_resp-reg_receiver"/>
</dbReference>
<feature type="modified residue" description="4-aspartylphosphate" evidence="12">
    <location>
        <position position="606"/>
    </location>
</feature>
<dbReference type="SUPFAM" id="SSF55874">
    <property type="entry name" value="ATPase domain of HSP90 chaperone/DNA topoisomerase II/histidine kinase"/>
    <property type="match status" value="1"/>
</dbReference>
<dbReference type="SMART" id="SM00388">
    <property type="entry name" value="HisKA"/>
    <property type="match status" value="1"/>
</dbReference>
<dbReference type="Gene3D" id="1.10.287.130">
    <property type="match status" value="1"/>
</dbReference>
<evidence type="ECO:0000256" key="11">
    <source>
        <dbReference type="ARBA" id="ARBA00023136"/>
    </source>
</evidence>
<dbReference type="CDD" id="cd17546">
    <property type="entry name" value="REC_hyHK_CKI1_RcsC-like"/>
    <property type="match status" value="2"/>
</dbReference>
<evidence type="ECO:0000259" key="15">
    <source>
        <dbReference type="PROSITE" id="PS50110"/>
    </source>
</evidence>
<dbReference type="Gene3D" id="3.30.450.20">
    <property type="entry name" value="PAS domain"/>
    <property type="match status" value="1"/>
</dbReference>
<dbReference type="EC" id="2.7.13.3" evidence="3"/>
<feature type="domain" description="Histidine kinase" evidence="14">
    <location>
        <begin position="165"/>
        <end position="389"/>
    </location>
</feature>
<dbReference type="InterPro" id="IPR003661">
    <property type="entry name" value="HisK_dim/P_dom"/>
</dbReference>
<dbReference type="Gene3D" id="3.40.50.2300">
    <property type="match status" value="2"/>
</dbReference>
<dbReference type="SMART" id="SM00091">
    <property type="entry name" value="PAS"/>
    <property type="match status" value="1"/>
</dbReference>
<evidence type="ECO:0000256" key="9">
    <source>
        <dbReference type="ARBA" id="ARBA00022989"/>
    </source>
</evidence>
<dbReference type="InterPro" id="IPR001610">
    <property type="entry name" value="PAC"/>
</dbReference>
<keyword evidence="4" id="KW-1003">Cell membrane</keyword>
<protein>
    <recommendedName>
        <fullName evidence="3">histidine kinase</fullName>
        <ecNumber evidence="3">2.7.13.3</ecNumber>
    </recommendedName>
</protein>
<evidence type="ECO:0000256" key="10">
    <source>
        <dbReference type="ARBA" id="ARBA00023012"/>
    </source>
</evidence>
<dbReference type="SUPFAM" id="SSF47226">
    <property type="entry name" value="Histidine-containing phosphotransfer domain, HPT domain"/>
    <property type="match status" value="1"/>
</dbReference>
<sequence length="819" mass="88474">MTEHEPDREDRQRVEDDLRQSEARFRGTFENAAVGIAHTDLQGRWLRVNRTFCAIVGREPDELIGRPFSDITHPEDLELGPADFRRLARGERGPYSVEKRYVRRDGEAVWVKLYISLQRDEAGVPAYVIAVLEDVGERKRLEAELRRAKEEAEAASRAKDEFLANVSHEIRTPLNAILGMTELTLETPLTDDQRQCLKTVRSAAEGLVRIVDDVLDFAKIAAGKLDVDASEFSLRAAVGDVLRFLGPRAHAKKLELVSQVREDVPDALIGDVGRFRQILINLVGNAVKFTDEGEVFVLVEADDAAEPGEAEAVLRVKVSDTGIGIPEAEQARIFRAFEQQDASTTRRFGGTGLGLTIAARLAALMGGGIDVDSEPGRGSTFTLAARFPRKPPPSRAAGSPLRLPRGRWALVVDDNETTRRVLEGWLAAWGVKVATAGDGMAALDALWRGAARKRPPDVVLLDARMPDVDGLDLAAKIRASDELAGVPIVMMTTGDEPGDLARSRELRVAARLLKPIRQDELLDALRLALDSPAAAAGEPAAPAGDRTEPGGERLSILIAEDDEFNARFLVRLLGRRGWSTRLATDGRQALAMALDESQAFDLMLLDVHMPEIDGFGVVRAVRRAEAERGGGRRLPIAALTARSRRGDRDLCLAAGMDDYVTKPVRTDRLFAVVGRLAGMRRPAAVEAARDLPDPLDPAPLLAACGGDADLLAGLCRDFLALAPQRLEAARAALRDGDARRLEAAAHKLAGMAAVFSTAACDLALNVQAAAAEGRLDDARGLVAGLESVVPALTRRLEGVTLDSLEALSSHAPAAPVTRS</sequence>
<dbReference type="SMART" id="SM00448">
    <property type="entry name" value="REC"/>
    <property type="match status" value="2"/>
</dbReference>
<evidence type="ECO:0000256" key="13">
    <source>
        <dbReference type="SAM" id="Coils"/>
    </source>
</evidence>
<feature type="domain" description="PAC" evidence="17">
    <location>
        <begin position="95"/>
        <end position="147"/>
    </location>
</feature>
<reference evidence="18 19" key="1">
    <citation type="submission" date="2023-03" db="EMBL/GenBank/DDBJ databases">
        <title>Paludisphaera mucosa sp. nov. a novel planctomycete from northern fen.</title>
        <authorList>
            <person name="Ivanova A."/>
        </authorList>
    </citation>
    <scope>NUCLEOTIDE SEQUENCE [LARGE SCALE GENOMIC DNA]</scope>
    <source>
        <strain evidence="18 19">Pla2</strain>
    </source>
</reference>
<feature type="domain" description="Response regulatory" evidence="15">
    <location>
        <begin position="408"/>
        <end position="529"/>
    </location>
</feature>
<feature type="domain" description="PAS" evidence="16">
    <location>
        <begin position="21"/>
        <end position="91"/>
    </location>
</feature>
<dbReference type="InterPro" id="IPR000700">
    <property type="entry name" value="PAS-assoc_C"/>
</dbReference>
<evidence type="ECO:0000259" key="14">
    <source>
        <dbReference type="PROSITE" id="PS50109"/>
    </source>
</evidence>
<proteinExistence type="predicted"/>